<comment type="function">
    <text evidence="11">Required for proper folding and/or the stability of a subset of proteins in the endoplasmic reticulum. Component of glycosylphosphatidylinositol-mannosyltransferase 1 which transfers the first of the 4 mannoses in the GPI-anchor precursors during GPI-anchor biosynthesis. Probably acts by stabilizing the mannosyltransferase GPI14.</text>
</comment>
<dbReference type="PANTHER" id="PTHR28533">
    <property type="entry name" value="PROTEIN PBN1"/>
    <property type="match status" value="1"/>
</dbReference>
<reference evidence="12" key="1">
    <citation type="journal article" date="2020" name="Stud. Mycol.">
        <title>101 Dothideomycetes genomes: a test case for predicting lifestyles and emergence of pathogens.</title>
        <authorList>
            <person name="Haridas S."/>
            <person name="Albert R."/>
            <person name="Binder M."/>
            <person name="Bloem J."/>
            <person name="Labutti K."/>
            <person name="Salamov A."/>
            <person name="Andreopoulos B."/>
            <person name="Baker S."/>
            <person name="Barry K."/>
            <person name="Bills G."/>
            <person name="Bluhm B."/>
            <person name="Cannon C."/>
            <person name="Castanera R."/>
            <person name="Culley D."/>
            <person name="Daum C."/>
            <person name="Ezra D."/>
            <person name="Gonzalez J."/>
            <person name="Henrissat B."/>
            <person name="Kuo A."/>
            <person name="Liang C."/>
            <person name="Lipzen A."/>
            <person name="Lutzoni F."/>
            <person name="Magnuson J."/>
            <person name="Mondo S."/>
            <person name="Nolan M."/>
            <person name="Ohm R."/>
            <person name="Pangilinan J."/>
            <person name="Park H.-J."/>
            <person name="Ramirez L."/>
            <person name="Alfaro M."/>
            <person name="Sun H."/>
            <person name="Tritt A."/>
            <person name="Yoshinaga Y."/>
            <person name="Zwiers L.-H."/>
            <person name="Turgeon B."/>
            <person name="Goodwin S."/>
            <person name="Spatafora J."/>
            <person name="Crous P."/>
            <person name="Grigoriev I."/>
        </authorList>
    </citation>
    <scope>NUCLEOTIDE SEQUENCE</scope>
    <source>
        <strain evidence="12">CBS 123094</strain>
    </source>
</reference>
<dbReference type="Proteomes" id="UP000799779">
    <property type="component" value="Unassembled WGS sequence"/>
</dbReference>
<evidence type="ECO:0000256" key="2">
    <source>
        <dbReference type="ARBA" id="ARBA00004687"/>
    </source>
</evidence>
<organism evidence="12 13">
    <name type="scientific">Amniculicola lignicola CBS 123094</name>
    <dbReference type="NCBI Taxonomy" id="1392246"/>
    <lineage>
        <taxon>Eukaryota</taxon>
        <taxon>Fungi</taxon>
        <taxon>Dikarya</taxon>
        <taxon>Ascomycota</taxon>
        <taxon>Pezizomycotina</taxon>
        <taxon>Dothideomycetes</taxon>
        <taxon>Pleosporomycetidae</taxon>
        <taxon>Pleosporales</taxon>
        <taxon>Amniculicolaceae</taxon>
        <taxon>Amniculicola</taxon>
    </lineage>
</organism>
<dbReference type="Pfam" id="PF08320">
    <property type="entry name" value="PIG-X"/>
    <property type="match status" value="1"/>
</dbReference>
<evidence type="ECO:0000256" key="7">
    <source>
        <dbReference type="ARBA" id="ARBA00022824"/>
    </source>
</evidence>
<dbReference type="EMBL" id="ML977567">
    <property type="protein sequence ID" value="KAF2004404.1"/>
    <property type="molecule type" value="Genomic_DNA"/>
</dbReference>
<dbReference type="OrthoDB" id="5546453at2759"/>
<dbReference type="InterPro" id="IPR042322">
    <property type="entry name" value="Pbn1"/>
</dbReference>
<keyword evidence="13" id="KW-1185">Reference proteome</keyword>
<evidence type="ECO:0000256" key="3">
    <source>
        <dbReference type="ARBA" id="ARBA00010345"/>
    </source>
</evidence>
<keyword evidence="10" id="KW-0325">Glycoprotein</keyword>
<protein>
    <recommendedName>
        <fullName evidence="4 11">Protein PBN1</fullName>
    </recommendedName>
</protein>
<evidence type="ECO:0000256" key="11">
    <source>
        <dbReference type="RuleBase" id="RU366056"/>
    </source>
</evidence>
<feature type="transmembrane region" description="Helical" evidence="11">
    <location>
        <begin position="470"/>
        <end position="491"/>
    </location>
</feature>
<evidence type="ECO:0000313" key="12">
    <source>
        <dbReference type="EMBL" id="KAF2004404.1"/>
    </source>
</evidence>
<comment type="pathway">
    <text evidence="2 11">Glycolipid biosynthesis; glycosylphosphatidylinositol-anchor biosynthesis.</text>
</comment>
<evidence type="ECO:0000256" key="10">
    <source>
        <dbReference type="ARBA" id="ARBA00023180"/>
    </source>
</evidence>
<keyword evidence="6 11" id="KW-0812">Transmembrane</keyword>
<dbReference type="GO" id="GO:0000030">
    <property type="term" value="F:mannosyltransferase activity"/>
    <property type="evidence" value="ECO:0007669"/>
    <property type="project" value="TreeGrafter"/>
</dbReference>
<dbReference type="GO" id="GO:0005789">
    <property type="term" value="C:endoplasmic reticulum membrane"/>
    <property type="evidence" value="ECO:0007669"/>
    <property type="project" value="UniProtKB-SubCell"/>
</dbReference>
<evidence type="ECO:0000256" key="4">
    <source>
        <dbReference type="ARBA" id="ARBA00020410"/>
    </source>
</evidence>
<evidence type="ECO:0000256" key="9">
    <source>
        <dbReference type="ARBA" id="ARBA00023136"/>
    </source>
</evidence>
<evidence type="ECO:0000256" key="8">
    <source>
        <dbReference type="ARBA" id="ARBA00022989"/>
    </source>
</evidence>
<evidence type="ECO:0000313" key="13">
    <source>
        <dbReference type="Proteomes" id="UP000799779"/>
    </source>
</evidence>
<evidence type="ECO:0000256" key="1">
    <source>
        <dbReference type="ARBA" id="ARBA00004643"/>
    </source>
</evidence>
<dbReference type="AlphaFoldDB" id="A0A6A5WTZ1"/>
<keyword evidence="9 11" id="KW-0472">Membrane</keyword>
<dbReference type="InterPro" id="IPR013233">
    <property type="entry name" value="PIG-X/PBN1"/>
</dbReference>
<comment type="subcellular location">
    <subcellularLocation>
        <location evidence="11">Endoplasmic reticulum membrane</location>
        <topology evidence="11">Single-pass membrane protein</topology>
    </subcellularLocation>
    <subcellularLocation>
        <location evidence="1">Endoplasmic reticulum membrane</location>
        <topology evidence="1">Single-pass type III membrane protein</topology>
    </subcellularLocation>
</comment>
<proteinExistence type="inferred from homology"/>
<gene>
    <name evidence="12" type="ORF">P154DRAFT_560574</name>
</gene>
<accession>A0A6A5WTZ1</accession>
<dbReference type="UniPathway" id="UPA00196"/>
<dbReference type="GO" id="GO:0006506">
    <property type="term" value="P:GPI anchor biosynthetic process"/>
    <property type="evidence" value="ECO:0007669"/>
    <property type="project" value="UniProtKB-UniPathway"/>
</dbReference>
<dbReference type="SMART" id="SM00780">
    <property type="entry name" value="PIG-X"/>
    <property type="match status" value="1"/>
</dbReference>
<dbReference type="GO" id="GO:1990529">
    <property type="term" value="C:glycosylphosphatidylinositol-mannosyltransferase I complex"/>
    <property type="evidence" value="ECO:0007669"/>
    <property type="project" value="TreeGrafter"/>
</dbReference>
<keyword evidence="8 11" id="KW-1133">Transmembrane helix</keyword>
<comment type="similarity">
    <text evidence="3 11">Belongs to the PIGX family.</text>
</comment>
<name>A0A6A5WTZ1_9PLEO</name>
<sequence>MKQRITYIVHNADDFNPNQLEIKAASIKLNKVKAAKEQRVTFGLSELPGELRKALEQWHELHIRWASERPYTAIPPFTSLMSPGLHVFFTPQKDVSEGPLCTLLQAFFGSDLRCEDPKKAFTQLPILSERFSMSATSQYYAYLPSLSYLVESIRNNICVSLPGKASCPLLAARLLSATYVDMDYDAISHALVINAFWNKPISAGGWNEHIELIGKDDAIEIGVLNHEPNPDPEDIAFSGFLTVLGEDTAPKPTRFQTPTRHYPMSSSLTYKASFSHPTGLHPTLVLSLPVKELKPPNSSCKLHAHLTFPSYLFIDKYQFSDPLFLSSHNLISLRSLSGATDLEAPDWVIPAWGSAALFQLAVPTSSELKFGIEGSDWNATIPVHLRYLPATDASHTSVPIPWPVLFWACRAEEGTKMAVNPFDRLHLGYEALFGPKTRFMHIPPEPTGNGTGALVEWIDVPVLDLRKTGWVEGGTVGVVVLAFAWLCWVLFGKGFGSGGAKKGVEKGKKMQ</sequence>
<evidence type="ECO:0000256" key="6">
    <source>
        <dbReference type="ARBA" id="ARBA00022692"/>
    </source>
</evidence>
<evidence type="ECO:0000256" key="5">
    <source>
        <dbReference type="ARBA" id="ARBA00022502"/>
    </source>
</evidence>
<keyword evidence="5 11" id="KW-0337">GPI-anchor biosynthesis</keyword>
<dbReference type="PANTHER" id="PTHR28533:SF1">
    <property type="entry name" value="PROTEIN PBN1"/>
    <property type="match status" value="1"/>
</dbReference>
<keyword evidence="7 11" id="KW-0256">Endoplasmic reticulum</keyword>